<dbReference type="Gene3D" id="1.10.260.130">
    <property type="match status" value="1"/>
</dbReference>
<comment type="caution">
    <text evidence="1">The sequence shown here is derived from an EMBL/GenBank/DDBJ whole genome shotgun (WGS) entry which is preliminary data.</text>
</comment>
<proteinExistence type="predicted"/>
<evidence type="ECO:0000313" key="2">
    <source>
        <dbReference type="Proteomes" id="UP000535543"/>
    </source>
</evidence>
<dbReference type="AlphaFoldDB" id="A0A848K8K3"/>
<dbReference type="PANTHER" id="PTHR34853:SF1">
    <property type="entry name" value="LIPASE 5"/>
    <property type="match status" value="1"/>
</dbReference>
<sequence length="364" mass="39052">MTAESYAPTSGAHRPGHLITAERMKAYLVPRVRMPARAWKIRYSSTTATGRPTTVTGMVLVPPTPYAGPRPLIGYGIGTQGLSKYSAPSRQIALGIEYEASVIASALRRGWAIALTDYPGLGTPGDHPYVIGRALGPAVLDCMRAARQLTEAQLDPDGPLAIFGYSEGGNAAGWALQLQPTYAPDLPIVAGAVGAAPADLEAMISALDGSLFAFLLIYGIFGLNAAYPEIDVYQYLNRRGHRAVARFGRTHISRAVPLGAAMSSKRLLDHVTQSPYEIPEVLARLQDNRLGSIAPKAPVLIGAGTHDQVIPYSQARNLFREWRDGGADVHLRTMPIREHITGGISFAPAAFAFLARHLVQAGRR</sequence>
<dbReference type="PIRSF" id="PIRSF029171">
    <property type="entry name" value="Esterase_LipA"/>
    <property type="match status" value="1"/>
</dbReference>
<dbReference type="EMBL" id="VCQU01000001">
    <property type="protein sequence ID" value="NMN93738.1"/>
    <property type="molecule type" value="Genomic_DNA"/>
</dbReference>
<keyword evidence="2" id="KW-1185">Reference proteome</keyword>
<gene>
    <name evidence="1" type="ORF">FGL95_01630</name>
</gene>
<protein>
    <submittedName>
        <fullName evidence="1">Lipase</fullName>
    </submittedName>
</protein>
<dbReference type="Gene3D" id="3.40.50.1820">
    <property type="entry name" value="alpha/beta hydrolase"/>
    <property type="match status" value="1"/>
</dbReference>
<dbReference type="GO" id="GO:0004806">
    <property type="term" value="F:triacylglycerol lipase activity"/>
    <property type="evidence" value="ECO:0007669"/>
    <property type="project" value="InterPro"/>
</dbReference>
<dbReference type="GO" id="GO:0016042">
    <property type="term" value="P:lipid catabolic process"/>
    <property type="evidence" value="ECO:0007669"/>
    <property type="project" value="InterPro"/>
</dbReference>
<reference evidence="1 2" key="1">
    <citation type="submission" date="2019-05" db="EMBL/GenBank/DDBJ databases">
        <authorList>
            <person name="Lee S.D."/>
        </authorList>
    </citation>
    <scope>NUCLEOTIDE SEQUENCE [LARGE SCALE GENOMIC DNA]</scope>
    <source>
        <strain evidence="1 2">YC2-7</strain>
    </source>
</reference>
<reference evidence="1 2" key="2">
    <citation type="submission" date="2020-06" db="EMBL/GenBank/DDBJ databases">
        <title>Antribacter stalactiti gen. nov., sp. nov., a new member of the family Nacardiaceae isolated from a cave.</title>
        <authorList>
            <person name="Kim I.S."/>
        </authorList>
    </citation>
    <scope>NUCLEOTIDE SEQUENCE [LARGE SCALE GENOMIC DNA]</scope>
    <source>
        <strain evidence="1 2">YC2-7</strain>
    </source>
</reference>
<accession>A0A848K8K3</accession>
<dbReference type="RefSeq" id="WP_169584431.1">
    <property type="nucleotide sequence ID" value="NZ_VCQU01000001.1"/>
</dbReference>
<dbReference type="Pfam" id="PF03583">
    <property type="entry name" value="LIP"/>
    <property type="match status" value="1"/>
</dbReference>
<dbReference type="Proteomes" id="UP000535543">
    <property type="component" value="Unassembled WGS sequence"/>
</dbReference>
<dbReference type="InterPro" id="IPR005152">
    <property type="entry name" value="Lipase_secreted"/>
</dbReference>
<dbReference type="SUPFAM" id="SSF53474">
    <property type="entry name" value="alpha/beta-Hydrolases"/>
    <property type="match status" value="1"/>
</dbReference>
<dbReference type="PANTHER" id="PTHR34853">
    <property type="match status" value="1"/>
</dbReference>
<evidence type="ECO:0000313" key="1">
    <source>
        <dbReference type="EMBL" id="NMN93738.1"/>
    </source>
</evidence>
<name>A0A848K8K3_9NOCA</name>
<organism evidence="1 2">
    <name type="scientific">Antrihabitans stalactiti</name>
    <dbReference type="NCBI Taxonomy" id="2584121"/>
    <lineage>
        <taxon>Bacteria</taxon>
        <taxon>Bacillati</taxon>
        <taxon>Actinomycetota</taxon>
        <taxon>Actinomycetes</taxon>
        <taxon>Mycobacteriales</taxon>
        <taxon>Nocardiaceae</taxon>
        <taxon>Antrihabitans</taxon>
    </lineage>
</organism>
<dbReference type="InterPro" id="IPR029058">
    <property type="entry name" value="AB_hydrolase_fold"/>
</dbReference>